<keyword evidence="2 5" id="KW-0812">Transmembrane</keyword>
<evidence type="ECO:0000259" key="6">
    <source>
        <dbReference type="Pfam" id="PF06803"/>
    </source>
</evidence>
<dbReference type="Proteomes" id="UP000324143">
    <property type="component" value="Unassembled WGS sequence"/>
</dbReference>
<reference evidence="7" key="1">
    <citation type="submission" date="2019-08" db="EMBL/GenBank/DDBJ databases">
        <title>Genomic characterization of a novel candidate phylum (ARYD3) from a high temperature, high salinity tertiary oil reservoir in north central Oklahoma, USA.</title>
        <authorList>
            <person name="Youssef N.H."/>
            <person name="Yadav A."/>
            <person name="Elshahed M.S."/>
        </authorList>
    </citation>
    <scope>NUCLEOTIDE SEQUENCE [LARGE SCALE GENOMIC DNA]</scope>
    <source>
        <strain evidence="7">ARYD3</strain>
    </source>
</reference>
<gene>
    <name evidence="7" type="ORF">FXF47_04140</name>
</gene>
<dbReference type="AlphaFoldDB" id="A0A5D0MES0"/>
<evidence type="ECO:0000256" key="4">
    <source>
        <dbReference type="ARBA" id="ARBA00023136"/>
    </source>
</evidence>
<protein>
    <submittedName>
        <fullName evidence="7">DUF1232 domain-containing protein</fullName>
    </submittedName>
</protein>
<dbReference type="Pfam" id="PF06803">
    <property type="entry name" value="DUF1232"/>
    <property type="match status" value="1"/>
</dbReference>
<dbReference type="InterPro" id="IPR010652">
    <property type="entry name" value="DUF1232"/>
</dbReference>
<evidence type="ECO:0000256" key="5">
    <source>
        <dbReference type="SAM" id="Phobius"/>
    </source>
</evidence>
<comment type="subcellular location">
    <subcellularLocation>
        <location evidence="1">Endomembrane system</location>
        <topology evidence="1">Multi-pass membrane protein</topology>
    </subcellularLocation>
</comment>
<keyword evidence="8" id="KW-1185">Reference proteome</keyword>
<sequence length="143" mass="17150">MMKEYYKDKVENEFEKNQLDYWKDKAHDYIKNPTKSYKLLYDVEKKMHEKYPDDPIGKLKRNVEQFCCLFRDWVTGKYKNVSKKSLVMVVVGLLYFVVPVDIIPDWIAGLGFIDDATVLSLILRQIGNDIRKYNEWNKNRQNE</sequence>
<keyword evidence="4 5" id="KW-0472">Membrane</keyword>
<evidence type="ECO:0000256" key="2">
    <source>
        <dbReference type="ARBA" id="ARBA00022692"/>
    </source>
</evidence>
<comment type="caution">
    <text evidence="7">The sequence shown here is derived from an EMBL/GenBank/DDBJ whole genome shotgun (WGS) entry which is preliminary data.</text>
</comment>
<evidence type="ECO:0000313" key="8">
    <source>
        <dbReference type="Proteomes" id="UP000324143"/>
    </source>
</evidence>
<accession>A0A5D0MES0</accession>
<proteinExistence type="predicted"/>
<keyword evidence="3 5" id="KW-1133">Transmembrane helix</keyword>
<name>A0A5D0MES0_9BACT</name>
<evidence type="ECO:0000256" key="3">
    <source>
        <dbReference type="ARBA" id="ARBA00022989"/>
    </source>
</evidence>
<dbReference type="EMBL" id="VSIX01000033">
    <property type="protein sequence ID" value="TYB31516.1"/>
    <property type="molecule type" value="Genomic_DNA"/>
</dbReference>
<evidence type="ECO:0000313" key="7">
    <source>
        <dbReference type="EMBL" id="TYB31516.1"/>
    </source>
</evidence>
<dbReference type="GO" id="GO:0012505">
    <property type="term" value="C:endomembrane system"/>
    <property type="evidence" value="ECO:0007669"/>
    <property type="project" value="UniProtKB-SubCell"/>
</dbReference>
<feature type="transmembrane region" description="Helical" evidence="5">
    <location>
        <begin position="81"/>
        <end position="100"/>
    </location>
</feature>
<feature type="domain" description="DUF1232" evidence="6">
    <location>
        <begin position="86"/>
        <end position="121"/>
    </location>
</feature>
<organism evidence="7 8">
    <name type="scientific">Candidatus Mcinerneyibacterium aminivorans</name>
    <dbReference type="NCBI Taxonomy" id="2703815"/>
    <lineage>
        <taxon>Bacteria</taxon>
        <taxon>Candidatus Macinerneyibacteriota</taxon>
        <taxon>Candidatus Mcinerneyibacteria</taxon>
        <taxon>Candidatus Mcinerneyibacteriales</taxon>
        <taxon>Candidatus Mcinerneyibacteriaceae</taxon>
        <taxon>Candidatus Mcinerneyibacterium</taxon>
    </lineage>
</organism>
<evidence type="ECO:0000256" key="1">
    <source>
        <dbReference type="ARBA" id="ARBA00004127"/>
    </source>
</evidence>